<name>A0A6A6EMT9_9PEZI</name>
<evidence type="ECO:0000259" key="2">
    <source>
        <dbReference type="Pfam" id="PF25545"/>
    </source>
</evidence>
<dbReference type="InterPro" id="IPR057684">
    <property type="entry name" value="DUF7924"/>
</dbReference>
<evidence type="ECO:0000313" key="3">
    <source>
        <dbReference type="EMBL" id="KAF2192894.1"/>
    </source>
</evidence>
<sequence length="584" mass="65617">MLLRSETSTSRKRPFSESDQNNLALSSSSRYPKRLKVDQNATTPTATRPRRQKHSRSIRQYSVQSAKSKKRQIDEASGINPPPAKKAHLACTDSEEPEEAHQGATKPKPLPPKRPYATFLEDSIGSPSNLALGKYCLDSVDSFVTAWVVDTSLLSQSYRERHCRSDSVLGSSNSDFIPRRLTKSAPNMDSSRDAKGFIVPPTPPLSRSFRADAEDDSQFDSQTEVTSSGQSSGKLVEDSLYRDLNLAANHIYIRPLREQFPQHIADLVDHVRRDRDSPGPSPDDVRHDTELNELWMGNREPEVEDYFRDKVFPKPRPSGSLKRTDRQPMSKHTVPSTGSKLKVSNPVPDMLYGYNRHGAFPQQQAQLISMGTETVANNQGLMYPFIVVEFKGDGGSMWVATNQCLRGSTSCVNVAERLNRQLRECKSDKVRAINSAAFSIATSGSEARLYISWKHNELDYYMGNVESFLLHRPDHYLEFRNTRLKEVRDSLDSLLEESRKRTSELAKSHPPPSDGPAVSSGKRRKSSLWRGRGSATTSVQESQSGGAGEDYWTWDETYERWFHMNDDRTIVWAKQGGLSQGAAD</sequence>
<organism evidence="3 4">
    <name type="scientific">Zopfia rhizophila CBS 207.26</name>
    <dbReference type="NCBI Taxonomy" id="1314779"/>
    <lineage>
        <taxon>Eukaryota</taxon>
        <taxon>Fungi</taxon>
        <taxon>Dikarya</taxon>
        <taxon>Ascomycota</taxon>
        <taxon>Pezizomycotina</taxon>
        <taxon>Dothideomycetes</taxon>
        <taxon>Dothideomycetes incertae sedis</taxon>
        <taxon>Zopfiaceae</taxon>
        <taxon>Zopfia</taxon>
    </lineage>
</organism>
<feature type="compositionally biased region" description="Polar residues" evidence="1">
    <location>
        <begin position="219"/>
        <end position="233"/>
    </location>
</feature>
<accession>A0A6A6EMT9</accession>
<evidence type="ECO:0000256" key="1">
    <source>
        <dbReference type="SAM" id="MobiDB-lite"/>
    </source>
</evidence>
<feature type="region of interest" description="Disordered" evidence="1">
    <location>
        <begin position="174"/>
        <end position="234"/>
    </location>
</feature>
<feature type="region of interest" description="Disordered" evidence="1">
    <location>
        <begin position="310"/>
        <end position="342"/>
    </location>
</feature>
<dbReference type="PANTHER" id="PTHR42470">
    <property type="entry name" value="VAST DOMAIN-CONTAINING PROTEIN"/>
    <property type="match status" value="1"/>
</dbReference>
<evidence type="ECO:0000313" key="4">
    <source>
        <dbReference type="Proteomes" id="UP000800200"/>
    </source>
</evidence>
<proteinExistence type="predicted"/>
<feature type="compositionally biased region" description="Basic and acidic residues" evidence="1">
    <location>
        <begin position="498"/>
        <end position="507"/>
    </location>
</feature>
<dbReference type="OrthoDB" id="3792540at2759"/>
<dbReference type="EMBL" id="ML994614">
    <property type="protein sequence ID" value="KAF2192894.1"/>
    <property type="molecule type" value="Genomic_DNA"/>
</dbReference>
<feature type="region of interest" description="Disordered" evidence="1">
    <location>
        <begin position="498"/>
        <end position="548"/>
    </location>
</feature>
<feature type="compositionally biased region" description="Polar residues" evidence="1">
    <location>
        <begin position="534"/>
        <end position="544"/>
    </location>
</feature>
<keyword evidence="4" id="KW-1185">Reference proteome</keyword>
<dbReference type="Proteomes" id="UP000800200">
    <property type="component" value="Unassembled WGS sequence"/>
</dbReference>
<feature type="compositionally biased region" description="Polar residues" evidence="1">
    <location>
        <begin position="17"/>
        <end position="30"/>
    </location>
</feature>
<feature type="compositionally biased region" description="Basic residues" evidence="1">
    <location>
        <begin position="48"/>
        <end position="57"/>
    </location>
</feature>
<dbReference type="Pfam" id="PF25545">
    <property type="entry name" value="DUF7924"/>
    <property type="match status" value="1"/>
</dbReference>
<feature type="domain" description="DUF7924" evidence="2">
    <location>
        <begin position="327"/>
        <end position="476"/>
    </location>
</feature>
<protein>
    <recommendedName>
        <fullName evidence="2">DUF7924 domain-containing protein</fullName>
    </recommendedName>
</protein>
<dbReference type="PANTHER" id="PTHR42470:SF1">
    <property type="entry name" value="VAST DOMAIN-CONTAINING PROTEIN"/>
    <property type="match status" value="1"/>
</dbReference>
<feature type="region of interest" description="Disordered" evidence="1">
    <location>
        <begin position="1"/>
        <end position="120"/>
    </location>
</feature>
<reference evidence="3" key="1">
    <citation type="journal article" date="2020" name="Stud. Mycol.">
        <title>101 Dothideomycetes genomes: a test case for predicting lifestyles and emergence of pathogens.</title>
        <authorList>
            <person name="Haridas S."/>
            <person name="Albert R."/>
            <person name="Binder M."/>
            <person name="Bloem J."/>
            <person name="Labutti K."/>
            <person name="Salamov A."/>
            <person name="Andreopoulos B."/>
            <person name="Baker S."/>
            <person name="Barry K."/>
            <person name="Bills G."/>
            <person name="Bluhm B."/>
            <person name="Cannon C."/>
            <person name="Castanera R."/>
            <person name="Culley D."/>
            <person name="Daum C."/>
            <person name="Ezra D."/>
            <person name="Gonzalez J."/>
            <person name="Henrissat B."/>
            <person name="Kuo A."/>
            <person name="Liang C."/>
            <person name="Lipzen A."/>
            <person name="Lutzoni F."/>
            <person name="Magnuson J."/>
            <person name="Mondo S."/>
            <person name="Nolan M."/>
            <person name="Ohm R."/>
            <person name="Pangilinan J."/>
            <person name="Park H.-J."/>
            <person name="Ramirez L."/>
            <person name="Alfaro M."/>
            <person name="Sun H."/>
            <person name="Tritt A."/>
            <person name="Yoshinaga Y."/>
            <person name="Zwiers L.-H."/>
            <person name="Turgeon B."/>
            <person name="Goodwin S."/>
            <person name="Spatafora J."/>
            <person name="Crous P."/>
            <person name="Grigoriev I."/>
        </authorList>
    </citation>
    <scope>NUCLEOTIDE SEQUENCE</scope>
    <source>
        <strain evidence="3">CBS 207.26</strain>
    </source>
</reference>
<dbReference type="AlphaFoldDB" id="A0A6A6EMT9"/>
<gene>
    <name evidence="3" type="ORF">K469DRAFT_735047</name>
</gene>